<evidence type="ECO:0000313" key="7">
    <source>
        <dbReference type="Proteomes" id="UP001212997"/>
    </source>
</evidence>
<keyword evidence="5" id="KW-0472">Membrane</keyword>
<evidence type="ECO:0000256" key="1">
    <source>
        <dbReference type="ARBA" id="ARBA00004141"/>
    </source>
</evidence>
<comment type="caution">
    <text evidence="6">The sequence shown here is derived from an EMBL/GenBank/DDBJ whole genome shotgun (WGS) entry which is preliminary data.</text>
</comment>
<dbReference type="InterPro" id="IPR007941">
    <property type="entry name" value="DUF726"/>
</dbReference>
<dbReference type="AlphaFoldDB" id="A0AAD5URU3"/>
<evidence type="ECO:0000256" key="5">
    <source>
        <dbReference type="ARBA" id="ARBA00023136"/>
    </source>
</evidence>
<protein>
    <submittedName>
        <fullName evidence="6">Uncharacterized protein</fullName>
    </submittedName>
</protein>
<comment type="similarity">
    <text evidence="2">Belongs to the TMCO4 family.</text>
</comment>
<dbReference type="PANTHER" id="PTHR17920">
    <property type="entry name" value="TRANSMEMBRANE AND COILED-COIL DOMAIN-CONTAINING PROTEIN 4 TMCO4"/>
    <property type="match status" value="1"/>
</dbReference>
<dbReference type="EMBL" id="JANAWD010000755">
    <property type="protein sequence ID" value="KAJ3476080.1"/>
    <property type="molecule type" value="Genomic_DNA"/>
</dbReference>
<organism evidence="6 7">
    <name type="scientific">Meripilus lineatus</name>
    <dbReference type="NCBI Taxonomy" id="2056292"/>
    <lineage>
        <taxon>Eukaryota</taxon>
        <taxon>Fungi</taxon>
        <taxon>Dikarya</taxon>
        <taxon>Basidiomycota</taxon>
        <taxon>Agaricomycotina</taxon>
        <taxon>Agaricomycetes</taxon>
        <taxon>Polyporales</taxon>
        <taxon>Meripilaceae</taxon>
        <taxon>Meripilus</taxon>
    </lineage>
</organism>
<reference evidence="6" key="1">
    <citation type="submission" date="2022-07" db="EMBL/GenBank/DDBJ databases">
        <title>Genome Sequence of Physisporinus lineatus.</title>
        <authorList>
            <person name="Buettner E."/>
        </authorList>
    </citation>
    <scope>NUCLEOTIDE SEQUENCE</scope>
    <source>
        <strain evidence="6">VT162</strain>
    </source>
</reference>
<keyword evidence="4" id="KW-1133">Transmembrane helix</keyword>
<name>A0AAD5URU3_9APHY</name>
<gene>
    <name evidence="6" type="ORF">NLI96_g11405</name>
</gene>
<dbReference type="Pfam" id="PF05277">
    <property type="entry name" value="DUF726"/>
    <property type="match status" value="1"/>
</dbReference>
<keyword evidence="7" id="KW-1185">Reference proteome</keyword>
<evidence type="ECO:0000313" key="6">
    <source>
        <dbReference type="EMBL" id="KAJ3476080.1"/>
    </source>
</evidence>
<dbReference type="Proteomes" id="UP001212997">
    <property type="component" value="Unassembled WGS sequence"/>
</dbReference>
<dbReference type="InterPro" id="IPR029058">
    <property type="entry name" value="AB_hydrolase_fold"/>
</dbReference>
<accession>A0AAD5URU3</accession>
<evidence type="ECO:0000256" key="3">
    <source>
        <dbReference type="ARBA" id="ARBA00022692"/>
    </source>
</evidence>
<dbReference type="PANTHER" id="PTHR17920:SF3">
    <property type="entry name" value="TRANSMEMBRANE AND COILED-COIL DOMAIN-CONTAINING PROTEIN 4"/>
    <property type="match status" value="1"/>
</dbReference>
<dbReference type="SUPFAM" id="SSF53474">
    <property type="entry name" value="alpha/beta-Hydrolases"/>
    <property type="match status" value="1"/>
</dbReference>
<sequence length="193" mass="20668">MVFTLSQYEPVPTDNPWMSARSLAIKAGKVLGILLAQRVLGSRPITLVGYSLGSLVVFEALQYLATLPPAESLPLIQDVYLFGSPIPLNAQAWVSARRVVAGRLVNGYGKDDYILAILSRVSEGSWGVAGLAEVPVPGVDNVMCEDVGGHLMWSGMVGKCLQLCNAPGIVQGLGRPDDDTKSTEIDQEILDKM</sequence>
<evidence type="ECO:0000256" key="2">
    <source>
        <dbReference type="ARBA" id="ARBA00009824"/>
    </source>
</evidence>
<evidence type="ECO:0000256" key="4">
    <source>
        <dbReference type="ARBA" id="ARBA00022989"/>
    </source>
</evidence>
<comment type="subcellular location">
    <subcellularLocation>
        <location evidence="1">Membrane</location>
        <topology evidence="1">Multi-pass membrane protein</topology>
    </subcellularLocation>
</comment>
<dbReference type="GO" id="GO:0016020">
    <property type="term" value="C:membrane"/>
    <property type="evidence" value="ECO:0007669"/>
    <property type="project" value="UniProtKB-SubCell"/>
</dbReference>
<keyword evidence="3" id="KW-0812">Transmembrane</keyword>
<proteinExistence type="inferred from homology"/>